<protein>
    <submittedName>
        <fullName evidence="1">Uncharacterized protein</fullName>
    </submittedName>
</protein>
<evidence type="ECO:0000313" key="1">
    <source>
        <dbReference type="EMBL" id="EAU89869.1"/>
    </source>
</evidence>
<organism evidence="1 2">
    <name type="scientific">Coprinopsis cinerea (strain Okayama-7 / 130 / ATCC MYA-4618 / FGSC 9003)</name>
    <name type="common">Inky cap fungus</name>
    <name type="synonym">Hormographiella aspergillata</name>
    <dbReference type="NCBI Taxonomy" id="240176"/>
    <lineage>
        <taxon>Eukaryota</taxon>
        <taxon>Fungi</taxon>
        <taxon>Dikarya</taxon>
        <taxon>Basidiomycota</taxon>
        <taxon>Agaricomycotina</taxon>
        <taxon>Agaricomycetes</taxon>
        <taxon>Agaricomycetidae</taxon>
        <taxon>Agaricales</taxon>
        <taxon>Agaricineae</taxon>
        <taxon>Psathyrellaceae</taxon>
        <taxon>Coprinopsis</taxon>
    </lineage>
</organism>
<dbReference type="AlphaFoldDB" id="A8NAW8"/>
<comment type="caution">
    <text evidence="1">The sequence shown here is derived from an EMBL/GenBank/DDBJ whole genome shotgun (WGS) entry which is preliminary data.</text>
</comment>
<proteinExistence type="predicted"/>
<dbReference type="Proteomes" id="UP000001861">
    <property type="component" value="Unassembled WGS sequence"/>
</dbReference>
<name>A8NAW8_COPC7</name>
<dbReference type="RefSeq" id="XP_001831970.1">
    <property type="nucleotide sequence ID" value="XM_001831918.1"/>
</dbReference>
<accession>A8NAW8</accession>
<dbReference type="InParanoid" id="A8NAW8"/>
<keyword evidence="2" id="KW-1185">Reference proteome</keyword>
<sequence length="266" mass="29889">MANEWRLIESGPRADIDLLTLARSHSKDSPYLWTTIAARTLALVDLPAHTLVQLDHPDGPRVINHLDPSTPIDYVYTVPRLMKFNPEPCVIVNLILSDNSYLRAPKLSDLVCDETVQRLKVSVEGVVTPHAALPKEKLILVLDFCGFVRPGPIASPSKHGVLTLGEICTPWKLRRKGVDGESTEVRITWAAEIARHLKQWIDVVMDERIPQVRNQANKELFMLRYPAEEIRVLGFAYNPDEGWVTPLLAISPKTPLNEETGRHAGY</sequence>
<dbReference type="VEuPathDB" id="FungiDB:CC1G_07021"/>
<dbReference type="EMBL" id="AACS02000009">
    <property type="protein sequence ID" value="EAU89869.1"/>
    <property type="molecule type" value="Genomic_DNA"/>
</dbReference>
<dbReference type="GeneID" id="6008452"/>
<reference evidence="1 2" key="1">
    <citation type="journal article" date="2010" name="Proc. Natl. Acad. Sci. U.S.A.">
        <title>Insights into evolution of multicellular fungi from the assembled chromosomes of the mushroom Coprinopsis cinerea (Coprinus cinereus).</title>
        <authorList>
            <person name="Stajich J.E."/>
            <person name="Wilke S.K."/>
            <person name="Ahren D."/>
            <person name="Au C.H."/>
            <person name="Birren B.W."/>
            <person name="Borodovsky M."/>
            <person name="Burns C."/>
            <person name="Canback B."/>
            <person name="Casselton L.A."/>
            <person name="Cheng C.K."/>
            <person name="Deng J."/>
            <person name="Dietrich F.S."/>
            <person name="Fargo D.C."/>
            <person name="Farman M.L."/>
            <person name="Gathman A.C."/>
            <person name="Goldberg J."/>
            <person name="Guigo R."/>
            <person name="Hoegger P.J."/>
            <person name="Hooker J.B."/>
            <person name="Huggins A."/>
            <person name="James T.Y."/>
            <person name="Kamada T."/>
            <person name="Kilaru S."/>
            <person name="Kodira C."/>
            <person name="Kues U."/>
            <person name="Kupfer D."/>
            <person name="Kwan H.S."/>
            <person name="Lomsadze A."/>
            <person name="Li W."/>
            <person name="Lilly W.W."/>
            <person name="Ma L.J."/>
            <person name="Mackey A.J."/>
            <person name="Manning G."/>
            <person name="Martin F."/>
            <person name="Muraguchi H."/>
            <person name="Natvig D.O."/>
            <person name="Palmerini H."/>
            <person name="Ramesh M.A."/>
            <person name="Rehmeyer C.J."/>
            <person name="Roe B.A."/>
            <person name="Shenoy N."/>
            <person name="Stanke M."/>
            <person name="Ter-Hovhannisyan V."/>
            <person name="Tunlid A."/>
            <person name="Velagapudi R."/>
            <person name="Vision T.J."/>
            <person name="Zeng Q."/>
            <person name="Zolan M.E."/>
            <person name="Pukkila P.J."/>
        </authorList>
    </citation>
    <scope>NUCLEOTIDE SEQUENCE [LARGE SCALE GENOMIC DNA]</scope>
    <source>
        <strain evidence="2">Okayama-7 / 130 / ATCC MYA-4618 / FGSC 9003</strain>
    </source>
</reference>
<dbReference type="KEGG" id="cci:CC1G_07021"/>
<gene>
    <name evidence="1" type="ORF">CC1G_07021</name>
</gene>
<evidence type="ECO:0000313" key="2">
    <source>
        <dbReference type="Proteomes" id="UP000001861"/>
    </source>
</evidence>